<reference evidence="1 3" key="1">
    <citation type="submission" date="2016-10" db="EMBL/GenBank/DDBJ databases">
        <authorList>
            <person name="de Groot N.N."/>
        </authorList>
    </citation>
    <scope>NUCLEOTIDE SEQUENCE [LARGE SCALE GENOMIC DNA]</scope>
    <source>
        <strain evidence="1 3">DSM 19547</strain>
    </source>
</reference>
<evidence type="ECO:0000313" key="1">
    <source>
        <dbReference type="EMBL" id="SFQ01746.1"/>
    </source>
</evidence>
<organism evidence="1 3">
    <name type="scientific">Tranquillimonas alkanivorans</name>
    <dbReference type="NCBI Taxonomy" id="441119"/>
    <lineage>
        <taxon>Bacteria</taxon>
        <taxon>Pseudomonadati</taxon>
        <taxon>Pseudomonadota</taxon>
        <taxon>Alphaproteobacteria</taxon>
        <taxon>Rhodobacterales</taxon>
        <taxon>Roseobacteraceae</taxon>
        <taxon>Tranquillimonas</taxon>
    </lineage>
</organism>
<dbReference type="Proteomes" id="UP000199356">
    <property type="component" value="Unassembled WGS sequence"/>
</dbReference>
<gene>
    <name evidence="1" type="ORF">SAMN04488047_12633</name>
    <name evidence="2" type="ORF">SAMN04488047_1682</name>
</gene>
<accession>A0A1I5V449</accession>
<name>A0A1I5V449_9RHOB</name>
<sequence length="98" mass="10801">MATVTHVCTIEHVAKMLGEDCEMLEAIVENDDNLSYGAIISVHTGSEEGITALTDDGIDELKDMLNDARRSPDAWQAFLEDFVADHDIIARVKENGPR</sequence>
<evidence type="ECO:0000313" key="2">
    <source>
        <dbReference type="EMBL" id="SFQ25038.1"/>
    </source>
</evidence>
<evidence type="ECO:0000313" key="3">
    <source>
        <dbReference type="Proteomes" id="UP000199356"/>
    </source>
</evidence>
<dbReference type="EMBL" id="FOXA01000068">
    <property type="protein sequence ID" value="SFQ25038.1"/>
    <property type="molecule type" value="Genomic_DNA"/>
</dbReference>
<dbReference type="AlphaFoldDB" id="A0A1I5V449"/>
<proteinExistence type="predicted"/>
<protein>
    <submittedName>
        <fullName evidence="1">Uncharacterized protein</fullName>
    </submittedName>
</protein>
<dbReference type="OrthoDB" id="8081994at2"/>
<dbReference type="EMBL" id="FOXA01000026">
    <property type="protein sequence ID" value="SFQ01746.1"/>
    <property type="molecule type" value="Genomic_DNA"/>
</dbReference>
<keyword evidence="3" id="KW-1185">Reference proteome</keyword>